<evidence type="ECO:0000313" key="1">
    <source>
        <dbReference type="EMBL" id="EFC43206.1"/>
    </source>
</evidence>
<name>D2VJ32_NAEGR</name>
<dbReference type="EMBL" id="GG738875">
    <property type="protein sequence ID" value="EFC43206.1"/>
    <property type="molecule type" value="Genomic_DNA"/>
</dbReference>
<protein>
    <submittedName>
        <fullName evidence="1">Uncharacterized protein</fullName>
    </submittedName>
</protein>
<dbReference type="AlphaFoldDB" id="D2VJ32"/>
<sequence>MDTERVFKDNAWFLLIKYFTLKPEPKLLNITTKINFLKKNLAAVTVEKIENLNNNDHQILKLYLGEDCVKSLADMIQQINTYKEHINDMRKILDAYCTHCSDFEKMKKKYKDLYDGMMKMSFSEFQNQSVSGAENKNLKTIICCKQSKSFSKLLKARTSKHTSLVSDIIDLGSAISVELTHFSYELFLGENTTFLQSY</sequence>
<keyword evidence="2" id="KW-1185">Reference proteome</keyword>
<dbReference type="KEGG" id="ngr:NAEGRDRAFT_80151"/>
<dbReference type="InParanoid" id="D2VJ32"/>
<accession>D2VJ32</accession>
<dbReference type="RefSeq" id="XP_002675950.1">
    <property type="nucleotide sequence ID" value="XM_002675904.1"/>
</dbReference>
<reference evidence="1 2" key="1">
    <citation type="journal article" date="2010" name="Cell">
        <title>The genome of Naegleria gruberi illuminates early eukaryotic versatility.</title>
        <authorList>
            <person name="Fritz-Laylin L.K."/>
            <person name="Prochnik S.E."/>
            <person name="Ginger M.L."/>
            <person name="Dacks J.B."/>
            <person name="Carpenter M.L."/>
            <person name="Field M.C."/>
            <person name="Kuo A."/>
            <person name="Paredez A."/>
            <person name="Chapman J."/>
            <person name="Pham J."/>
            <person name="Shu S."/>
            <person name="Neupane R."/>
            <person name="Cipriano M."/>
            <person name="Mancuso J."/>
            <person name="Tu H."/>
            <person name="Salamov A."/>
            <person name="Lindquist E."/>
            <person name="Shapiro H."/>
            <person name="Lucas S."/>
            <person name="Grigoriev I.V."/>
            <person name="Cande W.Z."/>
            <person name="Fulton C."/>
            <person name="Rokhsar D.S."/>
            <person name="Dawson S.C."/>
        </authorList>
    </citation>
    <scope>NUCLEOTIDE SEQUENCE [LARGE SCALE GENOMIC DNA]</scope>
    <source>
        <strain evidence="1 2">NEG-M</strain>
    </source>
</reference>
<dbReference type="VEuPathDB" id="AmoebaDB:NAEGRDRAFT_80151"/>
<organism evidence="2">
    <name type="scientific">Naegleria gruberi</name>
    <name type="common">Amoeba</name>
    <dbReference type="NCBI Taxonomy" id="5762"/>
    <lineage>
        <taxon>Eukaryota</taxon>
        <taxon>Discoba</taxon>
        <taxon>Heterolobosea</taxon>
        <taxon>Tetramitia</taxon>
        <taxon>Eutetramitia</taxon>
        <taxon>Vahlkampfiidae</taxon>
        <taxon>Naegleria</taxon>
    </lineage>
</organism>
<dbReference type="GeneID" id="8853266"/>
<dbReference type="Proteomes" id="UP000006671">
    <property type="component" value="Unassembled WGS sequence"/>
</dbReference>
<proteinExistence type="predicted"/>
<gene>
    <name evidence="1" type="ORF">NAEGRDRAFT_80151</name>
</gene>
<evidence type="ECO:0000313" key="2">
    <source>
        <dbReference type="Proteomes" id="UP000006671"/>
    </source>
</evidence>